<keyword evidence="4" id="KW-0808">Transferase</keyword>
<dbReference type="InterPro" id="IPR032805">
    <property type="entry name" value="Wax_synthase_dom"/>
</dbReference>
<feature type="transmembrane region" description="Helical" evidence="9">
    <location>
        <begin position="227"/>
        <end position="248"/>
    </location>
</feature>
<comment type="similarity">
    <text evidence="3">Belongs to the wax synthase family.</text>
</comment>
<dbReference type="InterPro" id="IPR044851">
    <property type="entry name" value="Wax_synthase"/>
</dbReference>
<keyword evidence="8" id="KW-0012">Acyltransferase</keyword>
<dbReference type="GO" id="GO:0016020">
    <property type="term" value="C:membrane"/>
    <property type="evidence" value="ECO:0007669"/>
    <property type="project" value="UniProtKB-SubCell"/>
</dbReference>
<name>A0A9D5C9X9_9LILI</name>
<proteinExistence type="inferred from homology"/>
<dbReference type="PIRSF" id="PIRSF037006">
    <property type="entry name" value="Wax_synthase"/>
    <property type="match status" value="1"/>
</dbReference>
<reference evidence="11" key="2">
    <citation type="journal article" date="2022" name="Hortic Res">
        <title>The genome of Dioscorea zingiberensis sheds light on the biosynthesis, origin and evolution of the medicinally important diosgenin saponins.</title>
        <authorList>
            <person name="Li Y."/>
            <person name="Tan C."/>
            <person name="Li Z."/>
            <person name="Guo J."/>
            <person name="Li S."/>
            <person name="Chen X."/>
            <person name="Wang C."/>
            <person name="Dai X."/>
            <person name="Yang H."/>
            <person name="Song W."/>
            <person name="Hou L."/>
            <person name="Xu J."/>
            <person name="Tong Z."/>
            <person name="Xu A."/>
            <person name="Yuan X."/>
            <person name="Wang W."/>
            <person name="Yang Q."/>
            <person name="Chen L."/>
            <person name="Sun Z."/>
            <person name="Wang K."/>
            <person name="Pan B."/>
            <person name="Chen J."/>
            <person name="Bao Y."/>
            <person name="Liu F."/>
            <person name="Qi X."/>
            <person name="Gang D.R."/>
            <person name="Wen J."/>
            <person name="Li J."/>
        </authorList>
    </citation>
    <scope>NUCLEOTIDE SEQUENCE</scope>
    <source>
        <strain evidence="11">Dzin_1.0</strain>
    </source>
</reference>
<comment type="pathway">
    <text evidence="2">Secondary metabolite biosynthesis.</text>
</comment>
<feature type="transmembrane region" description="Helical" evidence="9">
    <location>
        <begin position="147"/>
        <end position="168"/>
    </location>
</feature>
<keyword evidence="6 9" id="KW-1133">Transmembrane helix</keyword>
<sequence>MADVDDDGDGDLKKLIKLTLTLAASMSYARFISSTTSPGFLRLSLLLPVLSLLPLLPLPLSSVHLRGISAFFLSWLAIFKLLLLSFSLPPLHPSLPLPIFIATASLPVKLRSSTSNTSSPPSSALLSAAKLLLLRLLISLYNHKHHFHPLLLLSLYCFHIYLALDLVLSTARFLAGALLKLDLEPQFNAPYFSTSLRDFWGRRWNLMVTGILRPTVYHPVRARFGQLAGVFSVFLVSGVMHELMFYYLTLAPPTGEVTCFFVLHGVCTAAEGIVARRLRDSGWRGVHPALAPPLVLGFVAVTGFWLFFPPIVRTGTDEKTLEECAAMAAFVESGCRAFVDRVGFVLNRVWTR</sequence>
<evidence type="ECO:0000256" key="4">
    <source>
        <dbReference type="ARBA" id="ARBA00022679"/>
    </source>
</evidence>
<dbReference type="GO" id="GO:0006629">
    <property type="term" value="P:lipid metabolic process"/>
    <property type="evidence" value="ECO:0007669"/>
    <property type="project" value="InterPro"/>
</dbReference>
<gene>
    <name evidence="11" type="ORF">J5N97_021619</name>
</gene>
<feature type="transmembrane region" description="Helical" evidence="9">
    <location>
        <begin position="290"/>
        <end position="308"/>
    </location>
</feature>
<evidence type="ECO:0000256" key="9">
    <source>
        <dbReference type="SAM" id="Phobius"/>
    </source>
</evidence>
<evidence type="ECO:0000256" key="7">
    <source>
        <dbReference type="ARBA" id="ARBA00023136"/>
    </source>
</evidence>
<feature type="transmembrane region" description="Helical" evidence="9">
    <location>
        <begin position="70"/>
        <end position="88"/>
    </location>
</feature>
<comment type="caution">
    <text evidence="11">The sequence shown here is derived from an EMBL/GenBank/DDBJ whole genome shotgun (WGS) entry which is preliminary data.</text>
</comment>
<dbReference type="GO" id="GO:0008374">
    <property type="term" value="F:O-acyltransferase activity"/>
    <property type="evidence" value="ECO:0007669"/>
    <property type="project" value="InterPro"/>
</dbReference>
<keyword evidence="12" id="KW-1185">Reference proteome</keyword>
<keyword evidence="7 9" id="KW-0472">Membrane</keyword>
<reference evidence="11" key="1">
    <citation type="submission" date="2021-03" db="EMBL/GenBank/DDBJ databases">
        <authorList>
            <person name="Li Z."/>
            <person name="Yang C."/>
        </authorList>
    </citation>
    <scope>NUCLEOTIDE SEQUENCE</scope>
    <source>
        <strain evidence="11">Dzin_1.0</strain>
        <tissue evidence="11">Leaf</tissue>
    </source>
</reference>
<evidence type="ECO:0000256" key="1">
    <source>
        <dbReference type="ARBA" id="ARBA00004141"/>
    </source>
</evidence>
<dbReference type="PANTHER" id="PTHR31595">
    <property type="entry name" value="LONG-CHAIN-ALCOHOL O-FATTY-ACYLTRANSFERASE 3-RELATED"/>
    <property type="match status" value="1"/>
</dbReference>
<dbReference type="EMBL" id="JAGGNH010000006">
    <property type="protein sequence ID" value="KAJ0968742.1"/>
    <property type="molecule type" value="Genomic_DNA"/>
</dbReference>
<evidence type="ECO:0000256" key="5">
    <source>
        <dbReference type="ARBA" id="ARBA00022692"/>
    </source>
</evidence>
<dbReference type="Pfam" id="PF13813">
    <property type="entry name" value="MBOAT_2"/>
    <property type="match status" value="1"/>
</dbReference>
<accession>A0A9D5C9X9</accession>
<dbReference type="InterPro" id="IPR017088">
    <property type="entry name" value="Wax_synthase_Magnoliopsida"/>
</dbReference>
<feature type="transmembrane region" description="Helical" evidence="9">
    <location>
        <begin position="40"/>
        <end position="58"/>
    </location>
</feature>
<dbReference type="AlphaFoldDB" id="A0A9D5C9X9"/>
<feature type="domain" description="Wax synthase" evidence="10">
    <location>
        <begin position="184"/>
        <end position="262"/>
    </location>
</feature>
<dbReference type="OrthoDB" id="1077582at2759"/>
<dbReference type="PANTHER" id="PTHR31595:SF57">
    <property type="entry name" value="OS04G0481900 PROTEIN"/>
    <property type="match status" value="1"/>
</dbReference>
<protein>
    <recommendedName>
        <fullName evidence="10">Wax synthase domain-containing protein</fullName>
    </recommendedName>
</protein>
<evidence type="ECO:0000313" key="12">
    <source>
        <dbReference type="Proteomes" id="UP001085076"/>
    </source>
</evidence>
<organism evidence="11 12">
    <name type="scientific">Dioscorea zingiberensis</name>
    <dbReference type="NCBI Taxonomy" id="325984"/>
    <lineage>
        <taxon>Eukaryota</taxon>
        <taxon>Viridiplantae</taxon>
        <taxon>Streptophyta</taxon>
        <taxon>Embryophyta</taxon>
        <taxon>Tracheophyta</taxon>
        <taxon>Spermatophyta</taxon>
        <taxon>Magnoliopsida</taxon>
        <taxon>Liliopsida</taxon>
        <taxon>Dioscoreales</taxon>
        <taxon>Dioscoreaceae</taxon>
        <taxon>Dioscorea</taxon>
    </lineage>
</organism>
<comment type="subcellular location">
    <subcellularLocation>
        <location evidence="1">Membrane</location>
        <topology evidence="1">Multi-pass membrane protein</topology>
    </subcellularLocation>
</comment>
<evidence type="ECO:0000256" key="8">
    <source>
        <dbReference type="ARBA" id="ARBA00023315"/>
    </source>
</evidence>
<evidence type="ECO:0000256" key="2">
    <source>
        <dbReference type="ARBA" id="ARBA00005179"/>
    </source>
</evidence>
<keyword evidence="5 9" id="KW-0812">Transmembrane</keyword>
<evidence type="ECO:0000256" key="6">
    <source>
        <dbReference type="ARBA" id="ARBA00022989"/>
    </source>
</evidence>
<evidence type="ECO:0000256" key="3">
    <source>
        <dbReference type="ARBA" id="ARBA00007282"/>
    </source>
</evidence>
<dbReference type="Proteomes" id="UP001085076">
    <property type="component" value="Miscellaneous, Linkage group lg06"/>
</dbReference>
<evidence type="ECO:0000259" key="10">
    <source>
        <dbReference type="Pfam" id="PF13813"/>
    </source>
</evidence>
<evidence type="ECO:0000313" key="11">
    <source>
        <dbReference type="EMBL" id="KAJ0968742.1"/>
    </source>
</evidence>